<proteinExistence type="predicted"/>
<gene>
    <name evidence="1" type="ORF">PCOR1329_LOCUS70869</name>
</gene>
<sequence length="207" mass="22361">MSYVDPSKLCGDGDIETYELHEPQQPSALAPKAKAMSALGSSRSDAVSCQDDAGSEASWLSSLMPIRPRERPRPDFNGVWLCRAATGDVDDFLRDLGIDHATRAAASEANYGVGHAQITIGQADEHFVMKPAGTNGFTQRFIVNGRPQVTEGSMGPSCLVPSWEGDVLRLEVDRIVTRKYRISGQSMVCEATSAGGASATWHYSRKL</sequence>
<dbReference type="Proteomes" id="UP001189429">
    <property type="component" value="Unassembled WGS sequence"/>
</dbReference>
<keyword evidence="2" id="KW-1185">Reference proteome</keyword>
<protein>
    <recommendedName>
        <fullName evidence="3">Inositol-pentakisphosphate 2-kinase</fullName>
    </recommendedName>
</protein>
<evidence type="ECO:0000313" key="2">
    <source>
        <dbReference type="Proteomes" id="UP001189429"/>
    </source>
</evidence>
<dbReference type="Gene3D" id="2.40.128.20">
    <property type="match status" value="1"/>
</dbReference>
<dbReference type="InterPro" id="IPR012674">
    <property type="entry name" value="Calycin"/>
</dbReference>
<accession>A0ABN9WV97</accession>
<reference evidence="1" key="1">
    <citation type="submission" date="2023-10" db="EMBL/GenBank/DDBJ databases">
        <authorList>
            <person name="Chen Y."/>
            <person name="Shah S."/>
            <person name="Dougan E. K."/>
            <person name="Thang M."/>
            <person name="Chan C."/>
        </authorList>
    </citation>
    <scope>NUCLEOTIDE SEQUENCE [LARGE SCALE GENOMIC DNA]</scope>
</reference>
<organism evidence="1 2">
    <name type="scientific">Prorocentrum cordatum</name>
    <dbReference type="NCBI Taxonomy" id="2364126"/>
    <lineage>
        <taxon>Eukaryota</taxon>
        <taxon>Sar</taxon>
        <taxon>Alveolata</taxon>
        <taxon>Dinophyceae</taxon>
        <taxon>Prorocentrales</taxon>
        <taxon>Prorocentraceae</taxon>
        <taxon>Prorocentrum</taxon>
    </lineage>
</organism>
<comment type="caution">
    <text evidence="1">The sequence shown here is derived from an EMBL/GenBank/DDBJ whole genome shotgun (WGS) entry which is preliminary data.</text>
</comment>
<dbReference type="EMBL" id="CAUYUJ010019390">
    <property type="protein sequence ID" value="CAK0890764.1"/>
    <property type="molecule type" value="Genomic_DNA"/>
</dbReference>
<name>A0ABN9WV97_9DINO</name>
<evidence type="ECO:0000313" key="1">
    <source>
        <dbReference type="EMBL" id="CAK0890764.1"/>
    </source>
</evidence>
<evidence type="ECO:0008006" key="3">
    <source>
        <dbReference type="Google" id="ProtNLM"/>
    </source>
</evidence>